<keyword evidence="11" id="KW-1185">Reference proteome</keyword>
<sequence length="920" mass="103258">MALEKENTYMYVSIINPGSQENGQEQEQVGYIFEQLCTTSEQTNQVSRLEHHIFDGHWVARPSKPHPMLLVNMTPLPEDHSSFGHPIQDTSQLKTITMSMVADTGCQSSIIPLQSANSLGITEKDLIPVKLVMRGAIKEDLGVIGAVAVSVTTKDTTSSAMSTRLLCYVSDTMEKAFICREALISLGIIHTNFPNVSTVTSPNIAASMENSEDVTCSCPRRRPSPPPVPTSLPPGLKATEEHVESLKEWLLDYYGATTFNVCEHQPLPLMNCEPLQLHVDPNATPVAVHKPALVPIHWQDKVYADLERDVRIGVLEQVSQNTPTTWCSRMVVTSKADGTPRRTVDLQPQNRHSVRQTHHVPSPFHLADRPQGMKKTVTDAWNGYHSVPIREEDRHFTTFITPWGRYRYKVAPQGFMASGDAYNQRFDAIISNFNDKDLITQQTYDQVLSSLMQLATSQHQLTLLVARAWFGLINQGAYAFAMARQMKPFRALLKPSTTFCWTNELDEVFHKSKEIIIQEMKEGVRLFDPARMTCLATDWSVDGIGFFLMQKYCQCSSKTPTCCNDGWKLCLVGSRFTHPAESRYAPIEGEALAVVYALHQTRYYVLGCKDLLVATDHKPLLQILNDRSLTDIDNRRLLNLKEKTLGYRFTILHVPGRKNLGPDAASRYPVGPPDRLNLPGEAPELDSLVNMTAHYHDTLTSLCLHTEDNDTANDASTVAAATCALNAVITVVTWNMVRSWLGLKDYKELPTDLRPYHRFASSLCTVDGVVLMGQRIVIPPALRKPVLNALHAAHQGVSAMRARAMDSVYWPEITVDIARVRDQCVHCHQMAKSNPMQPPSDITPPDYPFQMICSDYFTYNSNDYVVIVDRYSNWPMVYKSESGAEGLVKRLRETSVHLESPEELTSDEVHSSQQGRLKSF</sequence>
<keyword evidence="2" id="KW-0548">Nucleotidyltransferase</keyword>
<evidence type="ECO:0000256" key="3">
    <source>
        <dbReference type="ARBA" id="ARBA00022722"/>
    </source>
</evidence>
<evidence type="ECO:0000256" key="4">
    <source>
        <dbReference type="ARBA" id="ARBA00022759"/>
    </source>
</evidence>
<dbReference type="PANTHER" id="PTHR37984:SF7">
    <property type="entry name" value="INTEGRASE CATALYTIC DOMAIN-CONTAINING PROTEIN"/>
    <property type="match status" value="1"/>
</dbReference>
<evidence type="ECO:0000256" key="2">
    <source>
        <dbReference type="ARBA" id="ARBA00022695"/>
    </source>
</evidence>
<evidence type="ECO:0000256" key="6">
    <source>
        <dbReference type="ARBA" id="ARBA00022918"/>
    </source>
</evidence>
<feature type="region of interest" description="Disordered" evidence="7">
    <location>
        <begin position="897"/>
        <end position="920"/>
    </location>
</feature>
<dbReference type="Pfam" id="PF17921">
    <property type="entry name" value="Integrase_H2C2"/>
    <property type="match status" value="1"/>
</dbReference>
<evidence type="ECO:0008006" key="12">
    <source>
        <dbReference type="Google" id="ProtNLM"/>
    </source>
</evidence>
<dbReference type="GO" id="GO:0003964">
    <property type="term" value="F:RNA-directed DNA polymerase activity"/>
    <property type="evidence" value="ECO:0007669"/>
    <property type="project" value="UniProtKB-KW"/>
</dbReference>
<dbReference type="Proteomes" id="UP000683360">
    <property type="component" value="Unassembled WGS sequence"/>
</dbReference>
<keyword evidence="1" id="KW-0808">Transferase</keyword>
<dbReference type="InterPro" id="IPR041588">
    <property type="entry name" value="Integrase_H2C2"/>
</dbReference>
<evidence type="ECO:0000259" key="9">
    <source>
        <dbReference type="Pfam" id="PF17921"/>
    </source>
</evidence>
<proteinExistence type="predicted"/>
<dbReference type="AlphaFoldDB" id="A0A8S3U9A6"/>
<feature type="domain" description="Integrase zinc-binding" evidence="9">
    <location>
        <begin position="778"/>
        <end position="831"/>
    </location>
</feature>
<name>A0A8S3U9A6_MYTED</name>
<dbReference type="FunFam" id="1.10.340.70:FF:000004">
    <property type="entry name" value="Retrovirus-related Pol polyprotein from transposon 297-like Protein"/>
    <property type="match status" value="1"/>
</dbReference>
<accession>A0A8S3U9A6</accession>
<keyword evidence="3" id="KW-0540">Nuclease</keyword>
<dbReference type="InterPro" id="IPR043502">
    <property type="entry name" value="DNA/RNA_pol_sf"/>
</dbReference>
<dbReference type="GO" id="GO:0016787">
    <property type="term" value="F:hydrolase activity"/>
    <property type="evidence" value="ECO:0007669"/>
    <property type="project" value="UniProtKB-KW"/>
</dbReference>
<evidence type="ECO:0000259" key="8">
    <source>
        <dbReference type="Pfam" id="PF17917"/>
    </source>
</evidence>
<dbReference type="GO" id="GO:0004519">
    <property type="term" value="F:endonuclease activity"/>
    <property type="evidence" value="ECO:0007669"/>
    <property type="project" value="UniProtKB-KW"/>
</dbReference>
<dbReference type="Pfam" id="PF17917">
    <property type="entry name" value="RT_RNaseH"/>
    <property type="match status" value="1"/>
</dbReference>
<dbReference type="EMBL" id="CAJPWZ010002388">
    <property type="protein sequence ID" value="CAG2237418.1"/>
    <property type="molecule type" value="Genomic_DNA"/>
</dbReference>
<evidence type="ECO:0000313" key="10">
    <source>
        <dbReference type="EMBL" id="CAG2237418.1"/>
    </source>
</evidence>
<dbReference type="OrthoDB" id="6373896at2759"/>
<feature type="region of interest" description="Disordered" evidence="7">
    <location>
        <begin position="337"/>
        <end position="357"/>
    </location>
</feature>
<evidence type="ECO:0000256" key="1">
    <source>
        <dbReference type="ARBA" id="ARBA00022679"/>
    </source>
</evidence>
<protein>
    <recommendedName>
        <fullName evidence="12">Reverse transcriptase RNase H-like domain-containing protein</fullName>
    </recommendedName>
</protein>
<feature type="compositionally biased region" description="Polar residues" evidence="7">
    <location>
        <begin position="911"/>
        <end position="920"/>
    </location>
</feature>
<dbReference type="Gene3D" id="1.10.340.70">
    <property type="match status" value="1"/>
</dbReference>
<keyword evidence="4" id="KW-0255">Endonuclease</keyword>
<dbReference type="InterPro" id="IPR041373">
    <property type="entry name" value="RT_RNaseH"/>
</dbReference>
<reference evidence="10" key="1">
    <citation type="submission" date="2021-03" db="EMBL/GenBank/DDBJ databases">
        <authorList>
            <person name="Bekaert M."/>
        </authorList>
    </citation>
    <scope>NUCLEOTIDE SEQUENCE</scope>
</reference>
<dbReference type="SUPFAM" id="SSF56672">
    <property type="entry name" value="DNA/RNA polymerases"/>
    <property type="match status" value="1"/>
</dbReference>
<keyword evidence="5" id="KW-0378">Hydrolase</keyword>
<feature type="domain" description="Reverse transcriptase RNase H-like" evidence="8">
    <location>
        <begin position="528"/>
        <end position="632"/>
    </location>
</feature>
<dbReference type="InterPro" id="IPR050951">
    <property type="entry name" value="Retrovirus_Pol_polyprotein"/>
</dbReference>
<dbReference type="PANTHER" id="PTHR37984">
    <property type="entry name" value="PROTEIN CBG26694"/>
    <property type="match status" value="1"/>
</dbReference>
<evidence type="ECO:0000256" key="5">
    <source>
        <dbReference type="ARBA" id="ARBA00022801"/>
    </source>
</evidence>
<feature type="region of interest" description="Disordered" evidence="7">
    <location>
        <begin position="214"/>
        <end position="235"/>
    </location>
</feature>
<keyword evidence="6" id="KW-0695">RNA-directed DNA polymerase</keyword>
<organism evidence="10 11">
    <name type="scientific">Mytilus edulis</name>
    <name type="common">Blue mussel</name>
    <dbReference type="NCBI Taxonomy" id="6550"/>
    <lineage>
        <taxon>Eukaryota</taxon>
        <taxon>Metazoa</taxon>
        <taxon>Spiralia</taxon>
        <taxon>Lophotrochozoa</taxon>
        <taxon>Mollusca</taxon>
        <taxon>Bivalvia</taxon>
        <taxon>Autobranchia</taxon>
        <taxon>Pteriomorphia</taxon>
        <taxon>Mytilida</taxon>
        <taxon>Mytiloidea</taxon>
        <taxon>Mytilidae</taxon>
        <taxon>Mytilinae</taxon>
        <taxon>Mytilus</taxon>
    </lineage>
</organism>
<evidence type="ECO:0000256" key="7">
    <source>
        <dbReference type="SAM" id="MobiDB-lite"/>
    </source>
</evidence>
<evidence type="ECO:0000313" key="11">
    <source>
        <dbReference type="Proteomes" id="UP000683360"/>
    </source>
</evidence>
<comment type="caution">
    <text evidence="10">The sequence shown here is derived from an EMBL/GenBank/DDBJ whole genome shotgun (WGS) entry which is preliminary data.</text>
</comment>
<gene>
    <name evidence="10" type="ORF">MEDL_49864</name>
</gene>
<dbReference type="Gene3D" id="3.10.10.10">
    <property type="entry name" value="HIV Type 1 Reverse Transcriptase, subunit A, domain 1"/>
    <property type="match status" value="1"/>
</dbReference>